<feature type="transmembrane region" description="Helical" evidence="7">
    <location>
        <begin position="202"/>
        <end position="223"/>
    </location>
</feature>
<reference evidence="8" key="1">
    <citation type="submission" date="2015-12" db="EMBL/GenBank/DDBJ databases">
        <title>Update maize B73 reference genome by single molecule sequencing technologies.</title>
        <authorList>
            <consortium name="Maize Genome Sequencing Project"/>
            <person name="Ware D."/>
        </authorList>
    </citation>
    <scope>NUCLEOTIDE SEQUENCE [LARGE SCALE GENOMIC DNA]</scope>
    <source>
        <tissue evidence="8">Seedling</tissue>
    </source>
</reference>
<keyword evidence="3" id="KW-0833">Ubl conjugation pathway</keyword>
<evidence type="ECO:0000256" key="4">
    <source>
        <dbReference type="ARBA" id="ARBA00022989"/>
    </source>
</evidence>
<evidence type="ECO:0000313" key="8">
    <source>
        <dbReference type="EMBL" id="ONM12002.1"/>
    </source>
</evidence>
<dbReference type="GO" id="GO:0016020">
    <property type="term" value="C:membrane"/>
    <property type="evidence" value="ECO:0007669"/>
    <property type="project" value="UniProtKB-SubCell"/>
</dbReference>
<evidence type="ECO:0000256" key="3">
    <source>
        <dbReference type="ARBA" id="ARBA00022786"/>
    </source>
</evidence>
<feature type="compositionally biased region" description="Acidic residues" evidence="6">
    <location>
        <begin position="103"/>
        <end position="112"/>
    </location>
</feature>
<name>A0A1D6DSY3_MAIZE</name>
<feature type="region of interest" description="Disordered" evidence="6">
    <location>
        <begin position="90"/>
        <end position="137"/>
    </location>
</feature>
<dbReference type="InParanoid" id="A0A1D6DSY3"/>
<dbReference type="PaxDb" id="4577-GRMZM2G064139_P01"/>
<proteinExistence type="predicted"/>
<sequence length="371" mass="41619">MDARAPPPPQPHPSRAPSPQPHLSRAPSPQPPPAPSRRYGVHFSASSFIQAPLTALLEYSGILRPDPGCGIQQPGTGAGPGEVSIRIVAPGEAGTSSERAEEVIVEEEEEDGQATRTRPEDSSPAAGGGEGGRETSSSYQRYDIQQVARWVEQILPFSLLLLVVFIRQHLQGFFVTIWIAAVMFKSNDILCKQTALKRERKIPVLVGITILFVVHVSGFYWCYKNEDLIRPLMMLPPKEIPPFWHAIFIILVNDTMGQMLTIVEYFLLLYRALLPTPMWYRFFLNKEYGSLFSSLTTGLYLTFKLTSVVEKTIQNERILYHVFPLYLTMAVTYMFAFWGNGCNFPIGKGWCVAAKERTSCFCARKKDAKDL</sequence>
<dbReference type="EMBL" id="CM007648">
    <property type="protein sequence ID" value="ONM12002.1"/>
    <property type="molecule type" value="Genomic_DNA"/>
</dbReference>
<protein>
    <submittedName>
        <fullName evidence="8">RING/U-box superfamily protein</fullName>
    </submittedName>
</protein>
<keyword evidence="4 7" id="KW-1133">Transmembrane helix</keyword>
<dbReference type="GO" id="GO:0061630">
    <property type="term" value="F:ubiquitin protein ligase activity"/>
    <property type="evidence" value="ECO:0007669"/>
    <property type="project" value="InterPro"/>
</dbReference>
<dbReference type="InterPro" id="IPR044235">
    <property type="entry name" value="RNFT1/2"/>
</dbReference>
<feature type="compositionally biased region" description="Pro residues" evidence="6">
    <location>
        <begin position="1"/>
        <end position="20"/>
    </location>
</feature>
<dbReference type="PANTHER" id="PTHR15860:SF26">
    <property type="entry name" value="OS01G0168400 PROTEIN"/>
    <property type="match status" value="1"/>
</dbReference>
<evidence type="ECO:0000256" key="2">
    <source>
        <dbReference type="ARBA" id="ARBA00022692"/>
    </source>
</evidence>
<feature type="transmembrane region" description="Helical" evidence="7">
    <location>
        <begin position="243"/>
        <end position="267"/>
    </location>
</feature>
<dbReference type="PANTHER" id="PTHR15860">
    <property type="entry name" value="UNCHARACTERIZED RING FINGER-CONTAINING PROTEIN"/>
    <property type="match status" value="1"/>
</dbReference>
<dbReference type="OMA" id="CARKKDA"/>
<keyword evidence="5 7" id="KW-0472">Membrane</keyword>
<comment type="subcellular location">
    <subcellularLocation>
        <location evidence="1">Membrane</location>
        <topology evidence="1">Multi-pass membrane protein</topology>
    </subcellularLocation>
</comment>
<organism evidence="8">
    <name type="scientific">Zea mays</name>
    <name type="common">Maize</name>
    <dbReference type="NCBI Taxonomy" id="4577"/>
    <lineage>
        <taxon>Eukaryota</taxon>
        <taxon>Viridiplantae</taxon>
        <taxon>Streptophyta</taxon>
        <taxon>Embryophyta</taxon>
        <taxon>Tracheophyta</taxon>
        <taxon>Spermatophyta</taxon>
        <taxon>Magnoliopsida</taxon>
        <taxon>Liliopsida</taxon>
        <taxon>Poales</taxon>
        <taxon>Poaceae</taxon>
        <taxon>PACMAD clade</taxon>
        <taxon>Panicoideae</taxon>
        <taxon>Andropogonodae</taxon>
        <taxon>Andropogoneae</taxon>
        <taxon>Tripsacinae</taxon>
        <taxon>Zea</taxon>
    </lineage>
</organism>
<evidence type="ECO:0000256" key="6">
    <source>
        <dbReference type="SAM" id="MobiDB-lite"/>
    </source>
</evidence>
<evidence type="ECO:0000256" key="1">
    <source>
        <dbReference type="ARBA" id="ARBA00004141"/>
    </source>
</evidence>
<dbReference type="ExpressionAtlas" id="A0A1D6DSY3">
    <property type="expression patterns" value="baseline and differential"/>
</dbReference>
<dbReference type="GO" id="GO:1904294">
    <property type="term" value="P:positive regulation of ERAD pathway"/>
    <property type="evidence" value="ECO:0007669"/>
    <property type="project" value="InterPro"/>
</dbReference>
<evidence type="ECO:0000256" key="5">
    <source>
        <dbReference type="ARBA" id="ARBA00023136"/>
    </source>
</evidence>
<dbReference type="AlphaFoldDB" id="A0A1D6DSY3"/>
<feature type="region of interest" description="Disordered" evidence="6">
    <location>
        <begin position="1"/>
        <end position="40"/>
    </location>
</feature>
<gene>
    <name evidence="8" type="ORF">ZEAMMB73_Zm00001d001792</name>
</gene>
<dbReference type="eggNOG" id="KOG4638">
    <property type="taxonomic scope" value="Eukaryota"/>
</dbReference>
<keyword evidence="2 7" id="KW-0812">Transmembrane</keyword>
<feature type="transmembrane region" description="Helical" evidence="7">
    <location>
        <begin position="318"/>
        <end position="338"/>
    </location>
</feature>
<evidence type="ECO:0000256" key="7">
    <source>
        <dbReference type="SAM" id="Phobius"/>
    </source>
</evidence>
<accession>A0A1D6DSY3</accession>